<protein>
    <recommendedName>
        <fullName evidence="2">Copper amine oxidase-like N-terminal domain-containing protein</fullName>
    </recommendedName>
</protein>
<dbReference type="Pfam" id="PF07833">
    <property type="entry name" value="Cu_amine_oxidN1"/>
    <property type="match status" value="1"/>
</dbReference>
<feature type="signal peptide" evidence="1">
    <location>
        <begin position="1"/>
        <end position="24"/>
    </location>
</feature>
<dbReference type="InterPro" id="IPR036582">
    <property type="entry name" value="Mao_N_sf"/>
</dbReference>
<dbReference type="RefSeq" id="WP_188532796.1">
    <property type="nucleotide sequence ID" value="NZ_BMGR01000014.1"/>
</dbReference>
<proteinExistence type="predicted"/>
<evidence type="ECO:0000256" key="1">
    <source>
        <dbReference type="SAM" id="SignalP"/>
    </source>
</evidence>
<accession>A0A917G1U0</accession>
<name>A0A917G1U0_9BACL</name>
<feature type="chain" id="PRO_5036688288" description="Copper amine oxidase-like N-terminal domain-containing protein" evidence="1">
    <location>
        <begin position="25"/>
        <end position="310"/>
    </location>
</feature>
<gene>
    <name evidence="3" type="ORF">GCM10010916_39580</name>
</gene>
<evidence type="ECO:0000313" key="4">
    <source>
        <dbReference type="Proteomes" id="UP000644756"/>
    </source>
</evidence>
<evidence type="ECO:0000313" key="3">
    <source>
        <dbReference type="EMBL" id="GGG18856.1"/>
    </source>
</evidence>
<dbReference type="EMBL" id="BMGR01000014">
    <property type="protein sequence ID" value="GGG18856.1"/>
    <property type="molecule type" value="Genomic_DNA"/>
</dbReference>
<feature type="domain" description="Copper amine oxidase-like N-terminal" evidence="2">
    <location>
        <begin position="38"/>
        <end position="140"/>
    </location>
</feature>
<dbReference type="AlphaFoldDB" id="A0A917G1U0"/>
<dbReference type="SUPFAM" id="SSF55383">
    <property type="entry name" value="Copper amine oxidase, domain N"/>
    <property type="match status" value="1"/>
</dbReference>
<sequence length="310" mass="34487">MKNKLLTALILAFAITSVSPVASAATKNYVDMEIAVLVNARKIKSDVRPKNVNGQTLVELRSIVKSLGAKLELQGKVITIAKGDRIVQLTIGEKKATVNGREVPLMLPANVEKGRTLVPMRFVSEALGEEVVWDHVNRYVWIGHKNVPKLEDAVEAVEIKPFLKYFKGTDSELVLFNRTTQKQHTKVCVIKEMDFPVSIDGEIYYRMDLATTATGYVYTRASTNDNTGTMGTSTYLLQTGQPLKLRGEAAGMREKHGDITLHYNLIASRVDKSRYQIKDWEKLRITNIEYLGILLHSDSAGALPQLGNLS</sequence>
<reference evidence="3" key="2">
    <citation type="submission" date="2020-09" db="EMBL/GenBank/DDBJ databases">
        <authorList>
            <person name="Sun Q."/>
            <person name="Zhou Y."/>
        </authorList>
    </citation>
    <scope>NUCLEOTIDE SEQUENCE</scope>
    <source>
        <strain evidence="3">CGMCC 1.12987</strain>
    </source>
</reference>
<comment type="caution">
    <text evidence="3">The sequence shown here is derived from an EMBL/GenBank/DDBJ whole genome shotgun (WGS) entry which is preliminary data.</text>
</comment>
<dbReference type="Proteomes" id="UP000644756">
    <property type="component" value="Unassembled WGS sequence"/>
</dbReference>
<dbReference type="Gene3D" id="3.30.457.10">
    <property type="entry name" value="Copper amine oxidase-like, N-terminal domain"/>
    <property type="match status" value="1"/>
</dbReference>
<dbReference type="InterPro" id="IPR012854">
    <property type="entry name" value="Cu_amine_oxidase-like_N"/>
</dbReference>
<evidence type="ECO:0000259" key="2">
    <source>
        <dbReference type="Pfam" id="PF07833"/>
    </source>
</evidence>
<reference evidence="3" key="1">
    <citation type="journal article" date="2014" name="Int. J. Syst. Evol. Microbiol.">
        <title>Complete genome sequence of Corynebacterium casei LMG S-19264T (=DSM 44701T), isolated from a smear-ripened cheese.</title>
        <authorList>
            <consortium name="US DOE Joint Genome Institute (JGI-PGF)"/>
            <person name="Walter F."/>
            <person name="Albersmeier A."/>
            <person name="Kalinowski J."/>
            <person name="Ruckert C."/>
        </authorList>
    </citation>
    <scope>NUCLEOTIDE SEQUENCE</scope>
    <source>
        <strain evidence="3">CGMCC 1.12987</strain>
    </source>
</reference>
<organism evidence="3 4">
    <name type="scientific">Paenibacillus abyssi</name>
    <dbReference type="NCBI Taxonomy" id="1340531"/>
    <lineage>
        <taxon>Bacteria</taxon>
        <taxon>Bacillati</taxon>
        <taxon>Bacillota</taxon>
        <taxon>Bacilli</taxon>
        <taxon>Bacillales</taxon>
        <taxon>Paenibacillaceae</taxon>
        <taxon>Paenibacillus</taxon>
    </lineage>
</organism>
<keyword evidence="1" id="KW-0732">Signal</keyword>
<keyword evidence="4" id="KW-1185">Reference proteome</keyword>